<evidence type="ECO:0000256" key="12">
    <source>
        <dbReference type="ARBA" id="ARBA00023303"/>
    </source>
</evidence>
<evidence type="ECO:0000256" key="10">
    <source>
        <dbReference type="ARBA" id="ARBA00023173"/>
    </source>
</evidence>
<reference evidence="17" key="1">
    <citation type="submission" date="2022-01" db="EMBL/GenBank/DDBJ databases">
        <authorList>
            <person name="Braso-Vives M."/>
        </authorList>
    </citation>
    <scope>NUCLEOTIDE SEQUENCE</scope>
</reference>
<dbReference type="Gene3D" id="2.70.170.10">
    <property type="entry name" value="Neurotransmitter-gated ion-channel ligand-binding domain"/>
    <property type="match status" value="1"/>
</dbReference>
<feature type="transmembrane region" description="Helical" evidence="13">
    <location>
        <begin position="379"/>
        <end position="398"/>
    </location>
</feature>
<dbReference type="OrthoDB" id="10022816at2759"/>
<evidence type="ECO:0000256" key="5">
    <source>
        <dbReference type="ARBA" id="ARBA00022692"/>
    </source>
</evidence>
<dbReference type="InterPro" id="IPR006202">
    <property type="entry name" value="Neur_chan_lig-bd"/>
</dbReference>
<keyword evidence="8" id="KW-0406">Ion transport</keyword>
<keyword evidence="18" id="KW-1185">Reference proteome</keyword>
<dbReference type="AlphaFoldDB" id="A0A8K0A750"/>
<dbReference type="SUPFAM" id="SSF90112">
    <property type="entry name" value="Neurotransmitter-gated ion-channel transmembrane pore"/>
    <property type="match status" value="1"/>
</dbReference>
<evidence type="ECO:0000256" key="13">
    <source>
        <dbReference type="SAM" id="Phobius"/>
    </source>
</evidence>
<name>A0A8K0A750_BRALA</name>
<dbReference type="PROSITE" id="PS00236">
    <property type="entry name" value="NEUROTR_ION_CHANNEL"/>
    <property type="match status" value="1"/>
</dbReference>
<evidence type="ECO:0000259" key="15">
    <source>
        <dbReference type="Pfam" id="PF02931"/>
    </source>
</evidence>
<dbReference type="InterPro" id="IPR006029">
    <property type="entry name" value="Neurotrans-gated_channel_TM"/>
</dbReference>
<keyword evidence="12" id="KW-0407">Ion channel</keyword>
<feature type="domain" description="Neurotransmitter-gated ion-channel ligand-binding" evidence="15">
    <location>
        <begin position="57"/>
        <end position="183"/>
    </location>
</feature>
<keyword evidence="11" id="KW-0868">Chloride</keyword>
<evidence type="ECO:0000256" key="1">
    <source>
        <dbReference type="ARBA" id="ARBA00004141"/>
    </source>
</evidence>
<feature type="signal peptide" evidence="14">
    <location>
        <begin position="1"/>
        <end position="22"/>
    </location>
</feature>
<dbReference type="PANTHER" id="PTHR18945">
    <property type="entry name" value="NEUROTRANSMITTER GATED ION CHANNEL"/>
    <property type="match status" value="1"/>
</dbReference>
<dbReference type="Pfam" id="PF02931">
    <property type="entry name" value="Neur_chan_LBD"/>
    <property type="match status" value="1"/>
</dbReference>
<keyword evidence="10" id="KW-0869">Chloride channel</keyword>
<dbReference type="Proteomes" id="UP000838412">
    <property type="component" value="Chromosome 7"/>
</dbReference>
<sequence length="485" mass="54697">MFAIQTYWFFVLCVYFIGQVSSDSGSTSDMNGENNGGSLIEDAVASEDSGFTWAPPDDYDNKTRPGTPGTLLDVNCSVYVTKLGPFSDRAMTFFISFVLQCWWKDERLPSHKAMVDESDRKIWRPLITPVIHADVTKNEEMIYPVVYPGRVVFLTKVYDMRVPCQMHLYTYPHDRQICGLHMSFVGGLKVGWTSSLYLQTESPIAISMTNVRSAFKIEQVDFISYTLNVQSYRDTCIYQSGTCDYSGYADCIKMGVKCFKAENLNTTACIECLQFGGRCKQHTPIQDCSPFLDKVNLVGDFHTTLEFRFALSRLLSYQILHTYVPSSCVVAISWVSFWLDPASAPARTSLGVTTVLTMVTLSTKIGATPEHNYVRAIDIWMLSCKLFVVLALLEYAFVNFAARQASKAPIIPERTDADEGEEDKSFVPNEDSLDETSAIQLPKIKFTITGYNMAKKLDYVSRFLFPTFYIAFVATYFGVLSSFEH</sequence>
<dbReference type="InterPro" id="IPR036719">
    <property type="entry name" value="Neuro-gated_channel_TM_sf"/>
</dbReference>
<evidence type="ECO:0000313" key="17">
    <source>
        <dbReference type="EMBL" id="CAH1269040.1"/>
    </source>
</evidence>
<evidence type="ECO:0000256" key="11">
    <source>
        <dbReference type="ARBA" id="ARBA00023214"/>
    </source>
</evidence>
<feature type="chain" id="PRO_5035476206" evidence="14">
    <location>
        <begin position="23"/>
        <end position="485"/>
    </location>
</feature>
<protein>
    <submittedName>
        <fullName evidence="17">GLRA2 protein</fullName>
    </submittedName>
</protein>
<dbReference type="InterPro" id="IPR006201">
    <property type="entry name" value="Neur_channel"/>
</dbReference>
<organism evidence="17 18">
    <name type="scientific">Branchiostoma lanceolatum</name>
    <name type="common">Common lancelet</name>
    <name type="synonym">Amphioxus lanceolatum</name>
    <dbReference type="NCBI Taxonomy" id="7740"/>
    <lineage>
        <taxon>Eukaryota</taxon>
        <taxon>Metazoa</taxon>
        <taxon>Chordata</taxon>
        <taxon>Cephalochordata</taxon>
        <taxon>Leptocardii</taxon>
        <taxon>Amphioxiformes</taxon>
        <taxon>Branchiostomatidae</taxon>
        <taxon>Branchiostoma</taxon>
    </lineage>
</organism>
<evidence type="ECO:0000256" key="3">
    <source>
        <dbReference type="ARBA" id="ARBA00022448"/>
    </source>
</evidence>
<comment type="subcellular location">
    <subcellularLocation>
        <location evidence="2">Cell membrane</location>
    </subcellularLocation>
    <subcellularLocation>
        <location evidence="1">Membrane</location>
        <topology evidence="1">Multi-pass membrane protein</topology>
    </subcellularLocation>
</comment>
<dbReference type="InterPro" id="IPR006028">
    <property type="entry name" value="GABAA/Glycine_rcpt"/>
</dbReference>
<dbReference type="GO" id="GO:0005230">
    <property type="term" value="F:extracellular ligand-gated monoatomic ion channel activity"/>
    <property type="evidence" value="ECO:0007669"/>
    <property type="project" value="InterPro"/>
</dbReference>
<evidence type="ECO:0000256" key="4">
    <source>
        <dbReference type="ARBA" id="ARBA00022475"/>
    </source>
</evidence>
<evidence type="ECO:0000256" key="7">
    <source>
        <dbReference type="ARBA" id="ARBA00022989"/>
    </source>
</evidence>
<proteinExistence type="predicted"/>
<dbReference type="Gene3D" id="1.20.58.390">
    <property type="entry name" value="Neurotransmitter-gated ion-channel transmembrane domain"/>
    <property type="match status" value="1"/>
</dbReference>
<dbReference type="GO" id="GO:0005886">
    <property type="term" value="C:plasma membrane"/>
    <property type="evidence" value="ECO:0007669"/>
    <property type="project" value="UniProtKB-SubCell"/>
</dbReference>
<dbReference type="EMBL" id="OV696692">
    <property type="protein sequence ID" value="CAH1269040.1"/>
    <property type="molecule type" value="Genomic_DNA"/>
</dbReference>
<dbReference type="GO" id="GO:0004888">
    <property type="term" value="F:transmembrane signaling receptor activity"/>
    <property type="evidence" value="ECO:0007669"/>
    <property type="project" value="InterPro"/>
</dbReference>
<keyword evidence="6 14" id="KW-0732">Signal</keyword>
<evidence type="ECO:0000313" key="18">
    <source>
        <dbReference type="Proteomes" id="UP000838412"/>
    </source>
</evidence>
<dbReference type="Pfam" id="PF02932">
    <property type="entry name" value="Neur_chan_memb"/>
    <property type="match status" value="1"/>
</dbReference>
<dbReference type="InterPro" id="IPR038050">
    <property type="entry name" value="Neuro_actylchol_rec"/>
</dbReference>
<keyword evidence="5 13" id="KW-0812">Transmembrane</keyword>
<keyword evidence="9 13" id="KW-0472">Membrane</keyword>
<keyword evidence="7 13" id="KW-1133">Transmembrane helix</keyword>
<keyword evidence="3" id="KW-0813">Transport</keyword>
<evidence type="ECO:0000256" key="14">
    <source>
        <dbReference type="SAM" id="SignalP"/>
    </source>
</evidence>
<feature type="transmembrane region" description="Helical" evidence="13">
    <location>
        <begin position="463"/>
        <end position="483"/>
    </location>
</feature>
<feature type="domain" description="Neurotransmitter-gated ion-channel transmembrane" evidence="16">
    <location>
        <begin position="322"/>
        <end position="407"/>
    </location>
</feature>
<dbReference type="GO" id="GO:0034707">
    <property type="term" value="C:chloride channel complex"/>
    <property type="evidence" value="ECO:0007669"/>
    <property type="project" value="UniProtKB-KW"/>
</dbReference>
<dbReference type="InterPro" id="IPR036734">
    <property type="entry name" value="Neur_chan_lig-bd_sf"/>
</dbReference>
<accession>A0A8K0A750</accession>
<evidence type="ECO:0000256" key="6">
    <source>
        <dbReference type="ARBA" id="ARBA00022729"/>
    </source>
</evidence>
<dbReference type="PRINTS" id="PR00253">
    <property type="entry name" value="GABAARECEPTR"/>
</dbReference>
<gene>
    <name evidence="17" type="primary">GLRA2</name>
    <name evidence="17" type="ORF">BLAG_LOCUS21796</name>
</gene>
<evidence type="ECO:0000259" key="16">
    <source>
        <dbReference type="Pfam" id="PF02932"/>
    </source>
</evidence>
<dbReference type="CDD" id="cd19049">
    <property type="entry name" value="LGIC_TM_anion"/>
    <property type="match status" value="1"/>
</dbReference>
<evidence type="ECO:0000256" key="9">
    <source>
        <dbReference type="ARBA" id="ARBA00023136"/>
    </source>
</evidence>
<dbReference type="InterPro" id="IPR018000">
    <property type="entry name" value="Neurotransmitter_ion_chnl_CS"/>
</dbReference>
<dbReference type="SUPFAM" id="SSF63712">
    <property type="entry name" value="Nicotinic receptor ligand binding domain-like"/>
    <property type="match status" value="1"/>
</dbReference>
<keyword evidence="4" id="KW-1003">Cell membrane</keyword>
<evidence type="ECO:0000256" key="8">
    <source>
        <dbReference type="ARBA" id="ARBA00023065"/>
    </source>
</evidence>
<evidence type="ECO:0000256" key="2">
    <source>
        <dbReference type="ARBA" id="ARBA00004236"/>
    </source>
</evidence>
<dbReference type="GO" id="GO:0005254">
    <property type="term" value="F:chloride channel activity"/>
    <property type="evidence" value="ECO:0007669"/>
    <property type="project" value="UniProtKB-KW"/>
</dbReference>